<proteinExistence type="predicted"/>
<dbReference type="GO" id="GO:0016020">
    <property type="term" value="C:membrane"/>
    <property type="evidence" value="ECO:0007669"/>
    <property type="project" value="TreeGrafter"/>
</dbReference>
<dbReference type="RefSeq" id="XP_020433031.1">
    <property type="nucleotide sequence ID" value="XM_020577011.1"/>
</dbReference>
<dbReference type="PANTHER" id="PTHR12277:SF81">
    <property type="entry name" value="PROTEIN ABHD13"/>
    <property type="match status" value="1"/>
</dbReference>
<dbReference type="Proteomes" id="UP000001396">
    <property type="component" value="Unassembled WGS sequence"/>
</dbReference>
<evidence type="ECO:0000313" key="4">
    <source>
        <dbReference type="Proteomes" id="UP000001396"/>
    </source>
</evidence>
<dbReference type="Gene3D" id="3.40.50.1820">
    <property type="entry name" value="alpha/beta hydrolase"/>
    <property type="match status" value="1"/>
</dbReference>
<evidence type="ECO:0000259" key="2">
    <source>
        <dbReference type="Pfam" id="PF00561"/>
    </source>
</evidence>
<gene>
    <name evidence="3" type="ORF">PPL_06148</name>
</gene>
<keyword evidence="1" id="KW-0812">Transmembrane</keyword>
<dbReference type="Pfam" id="PF00561">
    <property type="entry name" value="Abhydrolase_1"/>
    <property type="match status" value="1"/>
</dbReference>
<keyword evidence="1" id="KW-0472">Membrane</keyword>
<dbReference type="AlphaFoldDB" id="D3BCC3"/>
<evidence type="ECO:0000313" key="3">
    <source>
        <dbReference type="EMBL" id="EFA80913.1"/>
    </source>
</evidence>
<protein>
    <recommendedName>
        <fullName evidence="2">AB hydrolase-1 domain-containing protein</fullName>
    </recommendedName>
</protein>
<feature type="transmembrane region" description="Helical" evidence="1">
    <location>
        <begin position="9"/>
        <end position="29"/>
    </location>
</feature>
<dbReference type="STRING" id="670386.D3BCC3"/>
<dbReference type="EMBL" id="ADBJ01000027">
    <property type="protein sequence ID" value="EFA80913.1"/>
    <property type="molecule type" value="Genomic_DNA"/>
</dbReference>
<keyword evidence="4" id="KW-1185">Reference proteome</keyword>
<name>D3BCC3_HETP5</name>
<dbReference type="InterPro" id="IPR000073">
    <property type="entry name" value="AB_hydrolase_1"/>
</dbReference>
<reference evidence="3 4" key="1">
    <citation type="journal article" date="2011" name="Genome Res.">
        <title>Phylogeny-wide analysis of social amoeba genomes highlights ancient origins for complex intercellular communication.</title>
        <authorList>
            <person name="Heidel A.J."/>
            <person name="Lawal H.M."/>
            <person name="Felder M."/>
            <person name="Schilde C."/>
            <person name="Helps N.R."/>
            <person name="Tunggal B."/>
            <person name="Rivero F."/>
            <person name="John U."/>
            <person name="Schleicher M."/>
            <person name="Eichinger L."/>
            <person name="Platzer M."/>
            <person name="Noegel A.A."/>
            <person name="Schaap P."/>
            <person name="Gloeckner G."/>
        </authorList>
    </citation>
    <scope>NUCLEOTIDE SEQUENCE [LARGE SCALE GENOMIC DNA]</scope>
    <source>
        <strain evidence="4">ATCC 26659 / Pp 5 / PN500</strain>
    </source>
</reference>
<organism evidence="3 4">
    <name type="scientific">Heterostelium pallidum (strain ATCC 26659 / Pp 5 / PN500)</name>
    <name type="common">Cellular slime mold</name>
    <name type="synonym">Polysphondylium pallidum</name>
    <dbReference type="NCBI Taxonomy" id="670386"/>
    <lineage>
        <taxon>Eukaryota</taxon>
        <taxon>Amoebozoa</taxon>
        <taxon>Evosea</taxon>
        <taxon>Eumycetozoa</taxon>
        <taxon>Dictyostelia</taxon>
        <taxon>Acytosteliales</taxon>
        <taxon>Acytosteliaceae</taxon>
        <taxon>Heterostelium</taxon>
    </lineage>
</organism>
<evidence type="ECO:0000256" key="1">
    <source>
        <dbReference type="SAM" id="Phobius"/>
    </source>
</evidence>
<feature type="domain" description="AB hydrolase-1" evidence="2">
    <location>
        <begin position="83"/>
        <end position="198"/>
    </location>
</feature>
<dbReference type="OMA" id="QYWTSED"/>
<dbReference type="GeneID" id="31361631"/>
<dbReference type="SUPFAM" id="SSF53474">
    <property type="entry name" value="alpha/beta-Hydrolases"/>
    <property type="match status" value="1"/>
</dbReference>
<dbReference type="PANTHER" id="PTHR12277">
    <property type="entry name" value="ALPHA/BETA HYDROLASE DOMAIN-CONTAINING PROTEIN"/>
    <property type="match status" value="1"/>
</dbReference>
<comment type="caution">
    <text evidence="3">The sequence shown here is derived from an EMBL/GenBank/DDBJ whole genome shotgun (WGS) entry which is preliminary data.</text>
</comment>
<dbReference type="InterPro" id="IPR029058">
    <property type="entry name" value="AB_hydrolase_fold"/>
</dbReference>
<keyword evidence="1" id="KW-1133">Transmembrane helix</keyword>
<dbReference type="GO" id="GO:0008474">
    <property type="term" value="F:palmitoyl-(protein) hydrolase activity"/>
    <property type="evidence" value="ECO:0007669"/>
    <property type="project" value="TreeGrafter"/>
</dbReference>
<dbReference type="InParanoid" id="D3BCC3"/>
<sequence length="327" mass="37315">MLYSIISTVYWGGLIVGAGVVGLLSLVYIGQEKLIYFPDTSHFLNPTDYGFTSDNFEENILTAKDGTKIQTWFFKQPQPKNAPTMLFCHSNAGNLSHRLPNIRHLYDIVRCNVLIISYRGYGKSQGVPTEHGIKLDVDVSMEFLLSDESIDHDRIFVFGRSLGGAVAVDASSRYPAIIKANILENTFLSIPDMVDVVLPQLKVFKLLCKNKWSSFELIRNIKTPTLFLSGKKDELVPSTHMLKLEELADQCRKKMIIYEKGQHMNLMMQPNYYKHIREFLETVFVVEPPPYRYRPITLEVLIDSLQVNSFIDNIVTGTFKVDIDVQH</sequence>
<dbReference type="FunCoup" id="D3BCC3">
    <property type="interactions" value="452"/>
</dbReference>
<accession>D3BCC3</accession>